<protein>
    <submittedName>
        <fullName evidence="1">Uncharacterized protein</fullName>
    </submittedName>
</protein>
<name>A0AAN6QHJ6_9PEZI</name>
<evidence type="ECO:0000313" key="2">
    <source>
        <dbReference type="Proteomes" id="UP001302812"/>
    </source>
</evidence>
<gene>
    <name evidence="1" type="ORF">N656DRAFT_800126</name>
</gene>
<keyword evidence="2" id="KW-1185">Reference proteome</keyword>
<reference evidence="1" key="1">
    <citation type="journal article" date="2023" name="Mol. Phylogenet. Evol.">
        <title>Genome-scale phylogeny and comparative genomics of the fungal order Sordariales.</title>
        <authorList>
            <person name="Hensen N."/>
            <person name="Bonometti L."/>
            <person name="Westerberg I."/>
            <person name="Brannstrom I.O."/>
            <person name="Guillou S."/>
            <person name="Cros-Aarteil S."/>
            <person name="Calhoun S."/>
            <person name="Haridas S."/>
            <person name="Kuo A."/>
            <person name="Mondo S."/>
            <person name="Pangilinan J."/>
            <person name="Riley R."/>
            <person name="LaButti K."/>
            <person name="Andreopoulos B."/>
            <person name="Lipzen A."/>
            <person name="Chen C."/>
            <person name="Yan M."/>
            <person name="Daum C."/>
            <person name="Ng V."/>
            <person name="Clum A."/>
            <person name="Steindorff A."/>
            <person name="Ohm R.A."/>
            <person name="Martin F."/>
            <person name="Silar P."/>
            <person name="Natvig D.O."/>
            <person name="Lalanne C."/>
            <person name="Gautier V."/>
            <person name="Ament-Velasquez S.L."/>
            <person name="Kruys A."/>
            <person name="Hutchinson M.I."/>
            <person name="Powell A.J."/>
            <person name="Barry K."/>
            <person name="Miller A.N."/>
            <person name="Grigoriev I.V."/>
            <person name="Debuchy R."/>
            <person name="Gladieux P."/>
            <person name="Hiltunen Thoren M."/>
            <person name="Johannesson H."/>
        </authorList>
    </citation>
    <scope>NUCLEOTIDE SEQUENCE</scope>
    <source>
        <strain evidence="1">CBS 508.74</strain>
    </source>
</reference>
<evidence type="ECO:0000313" key="1">
    <source>
        <dbReference type="EMBL" id="KAK4110223.1"/>
    </source>
</evidence>
<organism evidence="1 2">
    <name type="scientific">Canariomyces notabilis</name>
    <dbReference type="NCBI Taxonomy" id="2074819"/>
    <lineage>
        <taxon>Eukaryota</taxon>
        <taxon>Fungi</taxon>
        <taxon>Dikarya</taxon>
        <taxon>Ascomycota</taxon>
        <taxon>Pezizomycotina</taxon>
        <taxon>Sordariomycetes</taxon>
        <taxon>Sordariomycetidae</taxon>
        <taxon>Sordariales</taxon>
        <taxon>Chaetomiaceae</taxon>
        <taxon>Canariomyces</taxon>
    </lineage>
</organism>
<reference evidence="1" key="2">
    <citation type="submission" date="2023-05" db="EMBL/GenBank/DDBJ databases">
        <authorList>
            <consortium name="Lawrence Berkeley National Laboratory"/>
            <person name="Steindorff A."/>
            <person name="Hensen N."/>
            <person name="Bonometti L."/>
            <person name="Westerberg I."/>
            <person name="Brannstrom I.O."/>
            <person name="Guillou S."/>
            <person name="Cros-Aarteil S."/>
            <person name="Calhoun S."/>
            <person name="Haridas S."/>
            <person name="Kuo A."/>
            <person name="Mondo S."/>
            <person name="Pangilinan J."/>
            <person name="Riley R."/>
            <person name="Labutti K."/>
            <person name="Andreopoulos B."/>
            <person name="Lipzen A."/>
            <person name="Chen C."/>
            <person name="Yanf M."/>
            <person name="Daum C."/>
            <person name="Ng V."/>
            <person name="Clum A."/>
            <person name="Ohm R."/>
            <person name="Martin F."/>
            <person name="Silar P."/>
            <person name="Natvig D."/>
            <person name="Lalanne C."/>
            <person name="Gautier V."/>
            <person name="Ament-Velasquez S.L."/>
            <person name="Kruys A."/>
            <person name="Hutchinson M.I."/>
            <person name="Powell A.J."/>
            <person name="Barry K."/>
            <person name="Miller A.N."/>
            <person name="Grigoriev I.V."/>
            <person name="Debuchy R."/>
            <person name="Gladieux P."/>
            <person name="Thoren M.H."/>
            <person name="Johannesson H."/>
        </authorList>
    </citation>
    <scope>NUCLEOTIDE SEQUENCE</scope>
    <source>
        <strain evidence="1">CBS 508.74</strain>
    </source>
</reference>
<dbReference type="EMBL" id="MU853351">
    <property type="protein sequence ID" value="KAK4110223.1"/>
    <property type="molecule type" value="Genomic_DNA"/>
</dbReference>
<proteinExistence type="predicted"/>
<dbReference type="AlphaFoldDB" id="A0AAN6QHJ6"/>
<sequence length="264" mass="29942">MAGAAPVADAEYGCLAFDVFLMERWDHTADPADDAKQWESAVHAYLALTPRQRHPYHQESLKRKNARYKVDSGLAARLFIPHQTLLERSVSVRRASQTSPDPLWVRTCYAPEFDSAYASMAAHVVGVGGNVIDRAGALDDSNIYSFDGDWARVLLRLPELCDVVRFANEELHEEREQEIEGAEGEMERLSMKVVERLYIVDREALEKGLVKVIWLDCHGECLWNNKIRPEGMLDFTGAWRAMVSLDEILETFAEKSEKGARLLF</sequence>
<dbReference type="Proteomes" id="UP001302812">
    <property type="component" value="Unassembled WGS sequence"/>
</dbReference>
<accession>A0AAN6QHJ6</accession>
<dbReference type="GeneID" id="89942094"/>
<dbReference type="RefSeq" id="XP_064667793.1">
    <property type="nucleotide sequence ID" value="XM_064817969.1"/>
</dbReference>
<comment type="caution">
    <text evidence="1">The sequence shown here is derived from an EMBL/GenBank/DDBJ whole genome shotgun (WGS) entry which is preliminary data.</text>
</comment>